<reference evidence="1 2" key="1">
    <citation type="submission" date="2022-10" db="EMBL/GenBank/DDBJ databases">
        <title>WGS assembly of Paspalum vaginatum 540-79.</title>
        <authorList>
            <person name="Sun G."/>
            <person name="Wase N."/>
            <person name="Shu S."/>
            <person name="Jenkins J."/>
            <person name="Zhou B."/>
            <person name="Torres-Rodriguez J."/>
            <person name="Chen C."/>
            <person name="Sandor L."/>
            <person name="Plott C."/>
            <person name="Yoshinga Y."/>
            <person name="Daum C."/>
            <person name="Qi P."/>
            <person name="Barry K."/>
            <person name="Lipzen A."/>
            <person name="Berry L."/>
            <person name="Pedersen C."/>
            <person name="Gottilla T."/>
            <person name="Foltz A."/>
            <person name="Yu H."/>
            <person name="O'Malley R."/>
            <person name="Zhang C."/>
            <person name="Devos K."/>
            <person name="Sigmon B."/>
            <person name="Yu B."/>
            <person name="Obata T."/>
            <person name="Schmutz J."/>
            <person name="Schnable J."/>
        </authorList>
    </citation>
    <scope>NUCLEOTIDE SEQUENCE [LARGE SCALE GENOMIC DNA]</scope>
    <source>
        <strain evidence="2">cv. 540-79</strain>
    </source>
</reference>
<dbReference type="EMBL" id="MU629496">
    <property type="protein sequence ID" value="KAJ1256600.1"/>
    <property type="molecule type" value="Genomic_DNA"/>
</dbReference>
<sequence>MGRICVHVKLIRKATRLSITFVSVQFERRRRGTYVMYSVGACHLGVVLANQQGSSNLPVSQKRRPPSMKMKHMHVIKGRPAELGAFSLTSSSLQCCHGGGDKFVLRAQQQENSSRPDKIPNCFGAVVDDAMLAKAKPDMPITQENRAWLAMGCIDDDDKKGQAFRYVAALKDKYGNDGASTLCLVYNATGDTLRYAASNNLFDDSGLFSQEEGYYPPAEIGNGQWAAFLHVHKASSGESSTGAVVYRGKNKRGQDRDFLLAWDTPWTQTDKKVYCKIGAVSFYEGRWSDIYKSLSNSNYMCTDKDLADGVEVEAITERGDTSPKLIAKIRYRK</sequence>
<dbReference type="Pfam" id="PF21230">
    <property type="entry name" value="Nakanori"/>
    <property type="match status" value="1"/>
</dbReference>
<dbReference type="PANTHER" id="PTHR36482">
    <property type="entry name" value="OSJNBA0024J22.15 PROTEIN"/>
    <property type="match status" value="1"/>
</dbReference>
<comment type="caution">
    <text evidence="1">The sequence shown here is derived from an EMBL/GenBank/DDBJ whole genome shotgun (WGS) entry which is preliminary data.</text>
</comment>
<accession>A0A9W8CFV1</accession>
<protein>
    <recommendedName>
        <fullName evidence="3">23 kDa jasmonate-induced protein-like</fullName>
    </recommendedName>
</protein>
<dbReference type="Proteomes" id="UP001164776">
    <property type="component" value="Unassembled WGS sequence"/>
</dbReference>
<organism evidence="1 2">
    <name type="scientific">Paspalum vaginatum</name>
    <name type="common">seashore paspalum</name>
    <dbReference type="NCBI Taxonomy" id="158149"/>
    <lineage>
        <taxon>Eukaryota</taxon>
        <taxon>Viridiplantae</taxon>
        <taxon>Streptophyta</taxon>
        <taxon>Embryophyta</taxon>
        <taxon>Tracheophyta</taxon>
        <taxon>Spermatophyta</taxon>
        <taxon>Magnoliopsida</taxon>
        <taxon>Liliopsida</taxon>
        <taxon>Poales</taxon>
        <taxon>Poaceae</taxon>
        <taxon>PACMAD clade</taxon>
        <taxon>Panicoideae</taxon>
        <taxon>Andropogonodae</taxon>
        <taxon>Paspaleae</taxon>
        <taxon>Paspalinae</taxon>
        <taxon>Paspalum</taxon>
    </lineage>
</organism>
<dbReference type="AlphaFoldDB" id="A0A9W8CFV1"/>
<proteinExistence type="predicted"/>
<dbReference type="InterPro" id="IPR049065">
    <property type="entry name" value="Nakanori"/>
</dbReference>
<evidence type="ECO:0008006" key="3">
    <source>
        <dbReference type="Google" id="ProtNLM"/>
    </source>
</evidence>
<name>A0A9W8CFV1_9POAL</name>
<dbReference type="InterPro" id="IPR053085">
    <property type="entry name" value="Jasmonate-induced_protein"/>
</dbReference>
<dbReference type="OrthoDB" id="2617878at2759"/>
<dbReference type="PANTHER" id="PTHR36482:SF7">
    <property type="entry name" value="OS04G0308500 PROTEIN"/>
    <property type="match status" value="1"/>
</dbReference>
<evidence type="ECO:0000313" key="2">
    <source>
        <dbReference type="Proteomes" id="UP001164776"/>
    </source>
</evidence>
<gene>
    <name evidence="1" type="ORF">BS78_K341100</name>
</gene>
<keyword evidence="2" id="KW-1185">Reference proteome</keyword>
<evidence type="ECO:0000313" key="1">
    <source>
        <dbReference type="EMBL" id="KAJ1256600.1"/>
    </source>
</evidence>
<dbReference type="Gene3D" id="2.60.270.50">
    <property type="match status" value="1"/>
</dbReference>